<proteinExistence type="predicted"/>
<dbReference type="Gene3D" id="1.10.285.20">
    <property type="entry name" value="Uncharacterised protein PF01937, DUF89, domain 2"/>
    <property type="match status" value="1"/>
</dbReference>
<evidence type="ECO:0000313" key="3">
    <source>
        <dbReference type="Proteomes" id="UP000886796"/>
    </source>
</evidence>
<dbReference type="Proteomes" id="UP000886796">
    <property type="component" value="Unassembled WGS sequence"/>
</dbReference>
<feature type="domain" description="Damage-control phosphatase ARMT1-like metal-binding" evidence="1">
    <location>
        <begin position="9"/>
        <end position="271"/>
    </location>
</feature>
<dbReference type="InterPro" id="IPR036075">
    <property type="entry name" value="ARMT-1-like_metal-bd_sf"/>
</dbReference>
<dbReference type="InterPro" id="IPR014444">
    <property type="entry name" value="PH1575-like"/>
</dbReference>
<dbReference type="InterPro" id="IPR002791">
    <property type="entry name" value="ARMT1-like_metal-bd"/>
</dbReference>
<dbReference type="SUPFAM" id="SSF111321">
    <property type="entry name" value="AF1104-like"/>
    <property type="match status" value="1"/>
</dbReference>
<evidence type="ECO:0000259" key="1">
    <source>
        <dbReference type="Pfam" id="PF01937"/>
    </source>
</evidence>
<dbReference type="Gene3D" id="3.40.50.10880">
    <property type="entry name" value="Uncharacterised protein PF01937, DUF89, domain 3"/>
    <property type="match status" value="1"/>
</dbReference>
<name>A0A9D1CMN3_9FIRM</name>
<reference evidence="2" key="1">
    <citation type="submission" date="2020-10" db="EMBL/GenBank/DDBJ databases">
        <authorList>
            <person name="Gilroy R."/>
        </authorList>
    </citation>
    <scope>NUCLEOTIDE SEQUENCE</scope>
    <source>
        <strain evidence="2">13361</strain>
    </source>
</reference>
<protein>
    <submittedName>
        <fullName evidence="2">DUF89 family protein</fullName>
    </submittedName>
</protein>
<gene>
    <name evidence="2" type="ORF">IAB74_08925</name>
</gene>
<dbReference type="EMBL" id="DVFK01000118">
    <property type="protein sequence ID" value="HIQ68615.1"/>
    <property type="molecule type" value="Genomic_DNA"/>
</dbReference>
<dbReference type="PIRSF" id="PIRSF006593">
    <property type="entry name" value="UCP006593"/>
    <property type="match status" value="1"/>
</dbReference>
<comment type="caution">
    <text evidence="2">The sequence shown here is derived from an EMBL/GenBank/DDBJ whole genome shotgun (WGS) entry which is preliminary data.</text>
</comment>
<accession>A0A9D1CMN3</accession>
<evidence type="ECO:0000313" key="2">
    <source>
        <dbReference type="EMBL" id="HIQ68615.1"/>
    </source>
</evidence>
<dbReference type="AlphaFoldDB" id="A0A9D1CMN3"/>
<sequence>MSIELNTLCLQCNLNRSLEKARQLGDEETAMDFARELLTLYAQAPKGASSPYLGVQANALLKKYYHLEDDRFRQEKIDSNRFVLERLPQIQPLVEGAADPVLAGLQFSILGNYLDFSALQGKVSFEELEKMLLGALDMELDMDCYRELCRELSAGKKLLYLTDNAGEVVFDRLLAEQIHKKYPQLEITFCVRGGPAHNDATREDAQVAGIPFPVIDNGNTVGGTELSLLSREAKEAMEEADVILAKGMGNAETLYGSGYPVFYAFLIKCAHFQDFFQKPMMTPMLIREKR</sequence>
<dbReference type="Pfam" id="PF01937">
    <property type="entry name" value="ARMT1-like_dom"/>
    <property type="match status" value="1"/>
</dbReference>
<reference evidence="2" key="2">
    <citation type="journal article" date="2021" name="PeerJ">
        <title>Extensive microbial diversity within the chicken gut microbiome revealed by metagenomics and culture.</title>
        <authorList>
            <person name="Gilroy R."/>
            <person name="Ravi A."/>
            <person name="Getino M."/>
            <person name="Pursley I."/>
            <person name="Horton D.L."/>
            <person name="Alikhan N.F."/>
            <person name="Baker D."/>
            <person name="Gharbi K."/>
            <person name="Hall N."/>
            <person name="Watson M."/>
            <person name="Adriaenssens E.M."/>
            <person name="Foster-Nyarko E."/>
            <person name="Jarju S."/>
            <person name="Secka A."/>
            <person name="Antonio M."/>
            <person name="Oren A."/>
            <person name="Chaudhuri R.R."/>
            <person name="La Ragione R."/>
            <person name="Hildebrand F."/>
            <person name="Pallen M.J."/>
        </authorList>
    </citation>
    <scope>NUCLEOTIDE SEQUENCE</scope>
    <source>
        <strain evidence="2">13361</strain>
    </source>
</reference>
<organism evidence="2 3">
    <name type="scientific">Candidatus Faecousia excrementigallinarum</name>
    <dbReference type="NCBI Taxonomy" id="2840806"/>
    <lineage>
        <taxon>Bacteria</taxon>
        <taxon>Bacillati</taxon>
        <taxon>Bacillota</taxon>
        <taxon>Clostridia</taxon>
        <taxon>Eubacteriales</taxon>
        <taxon>Oscillospiraceae</taxon>
        <taxon>Faecousia</taxon>
    </lineage>
</organism>